<comment type="subcellular location">
    <subcellularLocation>
        <location evidence="2 13">Cytoplasm</location>
    </subcellularLocation>
</comment>
<evidence type="ECO:0000256" key="6">
    <source>
        <dbReference type="ARBA" id="ARBA00022705"/>
    </source>
</evidence>
<dbReference type="GO" id="GO:0003677">
    <property type="term" value="F:DNA binding"/>
    <property type="evidence" value="ECO:0007669"/>
    <property type="project" value="UniProtKB-UniRule"/>
</dbReference>
<evidence type="ECO:0000313" key="17">
    <source>
        <dbReference type="Proteomes" id="UP000243547"/>
    </source>
</evidence>
<proteinExistence type="inferred from homology"/>
<dbReference type="SUPFAM" id="SSF160975">
    <property type="entry name" value="AF1531-like"/>
    <property type="match status" value="1"/>
</dbReference>
<dbReference type="Proteomes" id="UP000243547">
    <property type="component" value="Unassembled WGS sequence"/>
</dbReference>
<dbReference type="Pfam" id="PF01336">
    <property type="entry name" value="tRNA_anti-codon"/>
    <property type="match status" value="1"/>
</dbReference>
<dbReference type="Pfam" id="PF02811">
    <property type="entry name" value="PHP"/>
    <property type="match status" value="1"/>
</dbReference>
<dbReference type="InterPro" id="IPR029460">
    <property type="entry name" value="DNAPol_HHH"/>
</dbReference>
<dbReference type="CDD" id="cd07435">
    <property type="entry name" value="PHP_PolIIIA_POLC"/>
    <property type="match status" value="1"/>
</dbReference>
<evidence type="ECO:0000256" key="7">
    <source>
        <dbReference type="ARBA" id="ARBA00022722"/>
    </source>
</evidence>
<dbReference type="InterPro" id="IPR044923">
    <property type="entry name" value="PolC_middle_finger_sf"/>
</dbReference>
<keyword evidence="4 13" id="KW-0808">Transferase</keyword>
<dbReference type="Pfam" id="PF00929">
    <property type="entry name" value="RNase_T"/>
    <property type="match status" value="1"/>
</dbReference>
<gene>
    <name evidence="13" type="primary">polC</name>
    <name evidence="16" type="ORF">SAMN02745227_00096</name>
</gene>
<dbReference type="SMART" id="SM00481">
    <property type="entry name" value="POLIIIAc"/>
    <property type="match status" value="1"/>
</dbReference>
<dbReference type="InterPro" id="IPR006054">
    <property type="entry name" value="DnaQ"/>
</dbReference>
<evidence type="ECO:0000256" key="5">
    <source>
        <dbReference type="ARBA" id="ARBA00022695"/>
    </source>
</evidence>
<dbReference type="GO" id="GO:0003887">
    <property type="term" value="F:DNA-directed DNA polymerase activity"/>
    <property type="evidence" value="ECO:0007669"/>
    <property type="project" value="UniProtKB-UniRule"/>
</dbReference>
<organism evidence="16 17">
    <name type="scientific">Anaerobranca californiensis DSM 14826</name>
    <dbReference type="NCBI Taxonomy" id="1120989"/>
    <lineage>
        <taxon>Bacteria</taxon>
        <taxon>Bacillati</taxon>
        <taxon>Bacillota</taxon>
        <taxon>Clostridia</taxon>
        <taxon>Eubacteriales</taxon>
        <taxon>Proteinivoracaceae</taxon>
        <taxon>Anaerobranca</taxon>
    </lineage>
</organism>
<feature type="domain" description="Polymerase/histidinol phosphatase N-terminal" evidence="15">
    <location>
        <begin position="305"/>
        <end position="372"/>
    </location>
</feature>
<dbReference type="CDD" id="cd04484">
    <property type="entry name" value="polC_OBF"/>
    <property type="match status" value="1"/>
</dbReference>
<keyword evidence="10 13" id="KW-0239">DNA-directed DNA polymerase</keyword>
<dbReference type="GO" id="GO:0006261">
    <property type="term" value="P:DNA-templated DNA replication"/>
    <property type="evidence" value="ECO:0007669"/>
    <property type="project" value="UniProtKB-UniRule"/>
</dbReference>
<dbReference type="NCBIfam" id="NF001688">
    <property type="entry name" value="PRK00448.1"/>
    <property type="match status" value="1"/>
</dbReference>
<dbReference type="InterPro" id="IPR004805">
    <property type="entry name" value="DnaE2/DnaE/PolC"/>
</dbReference>
<name>A0A1M6KEW9_9FIRM</name>
<dbReference type="RefSeq" id="WP_072905287.1">
    <property type="nucleotide sequence ID" value="NZ_FRAI01000005.1"/>
</dbReference>
<evidence type="ECO:0000256" key="9">
    <source>
        <dbReference type="ARBA" id="ARBA00022839"/>
    </source>
</evidence>
<dbReference type="InterPro" id="IPR036397">
    <property type="entry name" value="RNaseH_sf"/>
</dbReference>
<evidence type="ECO:0000256" key="8">
    <source>
        <dbReference type="ARBA" id="ARBA00022801"/>
    </source>
</evidence>
<dbReference type="GO" id="GO:0008408">
    <property type="term" value="F:3'-5' exonuclease activity"/>
    <property type="evidence" value="ECO:0007669"/>
    <property type="project" value="UniProtKB-UniRule"/>
</dbReference>
<evidence type="ECO:0000256" key="13">
    <source>
        <dbReference type="HAMAP-Rule" id="MF_00356"/>
    </source>
</evidence>
<dbReference type="InterPro" id="IPR012340">
    <property type="entry name" value="NA-bd_OB-fold"/>
</dbReference>
<dbReference type="InterPro" id="IPR004013">
    <property type="entry name" value="PHP_dom"/>
</dbReference>
<evidence type="ECO:0000256" key="1">
    <source>
        <dbReference type="ARBA" id="ARBA00003452"/>
    </source>
</evidence>
<dbReference type="Gene3D" id="1.10.150.700">
    <property type="entry name" value="PolC, middle finger domain"/>
    <property type="match status" value="2"/>
</dbReference>
<dbReference type="InterPro" id="IPR006308">
    <property type="entry name" value="Pol_III_a_PolC-type_gram_pos"/>
</dbReference>
<sequence length="1403" mass="159514">MLKEFLENSNLKIEKITVSTHRKGWVIYITADNKNSIQSLENLKNQILKRVPDLKELDFCILNYGTSLQLKEIINVNLLFIKKNLVTEFPALQGSLNDWKVDIDNESISIYINNPLQFYYIQLKNIAKWLEKFIWDNWKLESKINFLLEESSINKIKDKGEEKKYALEILKNLPTKTEEKEIKEQGINQVIRGKVIKKEPTPIINIIEEDKNIAISGEILSYEEKVLRTGRTLITFDITDYTDSISCKFFLDEGEEFSSLKKGSFITVYGNVQYDKFSQELTMLPRDINIYQPIKRSDNAENKRIELHAHTKMSAMDATCSAKDLIKRAKEWGHEAIAITDHGVVQAFPEAYDAGEQYGVKVIYGVEAYLVDDADNKIVINPQDIYLDEGTYVVFDFETTGLDNKLEEIIEIGAVKVKNGEIIGEFSSLIKPKKGIPEKITQITGIKNSDVEGSPNIEEILPQFIHFCKDAILVAHNANFDYGFLTTWTSKLNLKGKFTVIDTLSLSRAILPNLKNHKLKTLTEYFNVPLENHHRAVDDCTATAHIFLKLLSECKKLGCLTVQSLTKIPVEGQIKNQESYHCIILAKNQQGLKNLYKLISLSHIKYFYRQPKIPKSIIQNFREGLIIGSACEAGEIFQMFLQNKPLNEIEERAKFYDYLEIQPCDNNEFLLRSGVIKDKRDLIEINKKIIAIGEKLKKLVVATGDVHFLEKHDAIYREILMASKGFADAEYQPPLYFKTTEEMLKDFEYLPEHQRLDVVINNPKKIADGVEKIKPIPDELYTPKIENADEMIKKMCKERSEYLYGNPLPKTVQDRLDKELNSIITNGFGVIYYISHKLVTKSLADGYLVGSRGSVGSSLVATFCDITEVNPLPPHYLCPNCKYSEFIEDGSVASGVDLPDKNCPKCGVKLNKDGHDIPFETFLGFNGDKVPDIDLNFSGDYQPKAHKYTEELFGKDYVFRAGTIGTVAEKTAYGFAQKYFSERNMRKRTAEINRMVLGCTGVKRTTGQHPGGLMVVPDYKEVYDFCPIQYPADDRESGTITTHFDYNAISSRLLKLDILGHDDPTVIRMLEDLTGVNSRTIPLDDKETMSIFSSTEAIGLTEEQLGSKVATLGIPEFGTKFVRQMLEDTKPTTFSELVRISGLSHGTDVWLNNAQELVKNNIATLSEVISTRDDIMVYLIYKGLEPSQAFKIMENVRKGKGLTPEHIEIMKKNNVPDWYIESCQKIKYMFPKAHAVAYVTMAFRIAYFKVKYPLAFYAAYFSVRADDFNIDMVCKGEKGVREQIKYLNEKGNNLTQKEKNALNILEIILEMLLRGFVFHNVDLYQSHHTNFLIKDNGLIPPFTAIAGLGKNAAKSIVEAREKGEFLSIEDLRLRTGVSKTVLEAMANLGCLQGLPETNQLSLF</sequence>
<dbReference type="InterPro" id="IPR011708">
    <property type="entry name" value="DNA_pol3_alpha_NTPase_dom"/>
</dbReference>
<dbReference type="Gene3D" id="1.20.5.140">
    <property type="match status" value="1"/>
</dbReference>
<dbReference type="Pfam" id="PF07733">
    <property type="entry name" value="DNA_pol3_alpha"/>
    <property type="match status" value="1"/>
</dbReference>
<dbReference type="NCBIfam" id="TIGR00573">
    <property type="entry name" value="dnaq"/>
    <property type="match status" value="1"/>
</dbReference>
<dbReference type="EC" id="2.7.7.7" evidence="13"/>
<keyword evidence="6 13" id="KW-0235">DNA replication</keyword>
<dbReference type="InterPro" id="IPR003141">
    <property type="entry name" value="Pol/His_phosphatase_N"/>
</dbReference>
<protein>
    <recommendedName>
        <fullName evidence="13">DNA polymerase III PolC-type</fullName>
        <shortName evidence="13">PolIII</shortName>
        <ecNumber evidence="13">2.7.7.7</ecNumber>
    </recommendedName>
</protein>
<dbReference type="Gene3D" id="1.10.150.870">
    <property type="match status" value="1"/>
</dbReference>
<dbReference type="GO" id="GO:0005737">
    <property type="term" value="C:cytoplasm"/>
    <property type="evidence" value="ECO:0007669"/>
    <property type="project" value="UniProtKB-SubCell"/>
</dbReference>
<evidence type="ECO:0000256" key="11">
    <source>
        <dbReference type="ARBA" id="ARBA00025611"/>
    </source>
</evidence>
<dbReference type="SUPFAM" id="SSF53098">
    <property type="entry name" value="Ribonuclease H-like"/>
    <property type="match status" value="1"/>
</dbReference>
<dbReference type="Gene3D" id="3.30.1900.20">
    <property type="match status" value="2"/>
</dbReference>
<evidence type="ECO:0000256" key="3">
    <source>
        <dbReference type="ARBA" id="ARBA00022490"/>
    </source>
</evidence>
<keyword evidence="5 13" id="KW-0548">Nucleotidyltransferase</keyword>
<dbReference type="OrthoDB" id="9804290at2"/>
<keyword evidence="8 13" id="KW-0378">Hydrolase</keyword>
<dbReference type="Pfam" id="PF17657">
    <property type="entry name" value="DNA_pol3_finger"/>
    <property type="match status" value="1"/>
</dbReference>
<dbReference type="SMART" id="SM00479">
    <property type="entry name" value="EXOIII"/>
    <property type="match status" value="1"/>
</dbReference>
<dbReference type="PANTHER" id="PTHR32294:SF5">
    <property type="entry name" value="DNA POLYMERASE III POLC-TYPE"/>
    <property type="match status" value="1"/>
</dbReference>
<dbReference type="EMBL" id="FRAI01000005">
    <property type="protein sequence ID" value="SHJ57516.1"/>
    <property type="molecule type" value="Genomic_DNA"/>
</dbReference>
<dbReference type="InterPro" id="IPR004365">
    <property type="entry name" value="NA-bd_OB_tRNA"/>
</dbReference>
<dbReference type="FunFam" id="3.30.420.10:FF:000045">
    <property type="entry name" value="3'-5' exonuclease DinG"/>
    <property type="match status" value="1"/>
</dbReference>
<dbReference type="PANTHER" id="PTHR32294">
    <property type="entry name" value="DNA POLYMERASE III SUBUNIT ALPHA"/>
    <property type="match status" value="1"/>
</dbReference>
<dbReference type="InterPro" id="IPR040982">
    <property type="entry name" value="DNA_pol3_finger"/>
</dbReference>
<evidence type="ECO:0000259" key="15">
    <source>
        <dbReference type="SMART" id="SM00481"/>
    </source>
</evidence>
<evidence type="ECO:0000256" key="12">
    <source>
        <dbReference type="ARBA" id="ARBA00049244"/>
    </source>
</evidence>
<keyword evidence="3 13" id="KW-0963">Cytoplasm</keyword>
<evidence type="ECO:0000256" key="10">
    <source>
        <dbReference type="ARBA" id="ARBA00022932"/>
    </source>
</evidence>
<keyword evidence="7 13" id="KW-0540">Nuclease</keyword>
<dbReference type="Gene3D" id="3.20.20.140">
    <property type="entry name" value="Metal-dependent hydrolases"/>
    <property type="match status" value="2"/>
</dbReference>
<dbReference type="Pfam" id="PF14579">
    <property type="entry name" value="HHH_6"/>
    <property type="match status" value="1"/>
</dbReference>
<dbReference type="Gene3D" id="3.30.420.10">
    <property type="entry name" value="Ribonuclease H-like superfamily/Ribonuclease H"/>
    <property type="match status" value="1"/>
</dbReference>
<evidence type="ECO:0000259" key="14">
    <source>
        <dbReference type="SMART" id="SM00479"/>
    </source>
</evidence>
<evidence type="ECO:0000256" key="4">
    <source>
        <dbReference type="ARBA" id="ARBA00022679"/>
    </source>
</evidence>
<dbReference type="InterPro" id="IPR013520">
    <property type="entry name" value="Ribonucl_H"/>
</dbReference>
<comment type="catalytic activity">
    <reaction evidence="12 13">
        <text>DNA(n) + a 2'-deoxyribonucleoside 5'-triphosphate = DNA(n+1) + diphosphate</text>
        <dbReference type="Rhea" id="RHEA:22508"/>
        <dbReference type="Rhea" id="RHEA-COMP:17339"/>
        <dbReference type="Rhea" id="RHEA-COMP:17340"/>
        <dbReference type="ChEBI" id="CHEBI:33019"/>
        <dbReference type="ChEBI" id="CHEBI:61560"/>
        <dbReference type="ChEBI" id="CHEBI:173112"/>
        <dbReference type="EC" id="2.7.7.7"/>
    </reaction>
</comment>
<evidence type="ECO:0000313" key="16">
    <source>
        <dbReference type="EMBL" id="SHJ57516.1"/>
    </source>
</evidence>
<comment type="function">
    <text evidence="11">DNA polymerase III is a complex, multichain enzyme responsible for most of the replicative synthesis in bacteria. This DNA polymerase also exhibits 3' to 5' exonuclease activity. The alpha chain is the DNA polymerase.</text>
</comment>
<reference evidence="17" key="1">
    <citation type="submission" date="2016-11" db="EMBL/GenBank/DDBJ databases">
        <authorList>
            <person name="Varghese N."/>
            <person name="Submissions S."/>
        </authorList>
    </citation>
    <scope>NUCLEOTIDE SEQUENCE [LARGE SCALE GENOMIC DNA]</scope>
    <source>
        <strain evidence="17">DSM 14826</strain>
    </source>
</reference>
<dbReference type="STRING" id="1120989.SAMN02745227_00096"/>
<dbReference type="NCBIfam" id="TIGR01405">
    <property type="entry name" value="polC_Gram_pos"/>
    <property type="match status" value="1"/>
</dbReference>
<dbReference type="HAMAP" id="MF_00356">
    <property type="entry name" value="DNApol_PolC"/>
    <property type="match status" value="1"/>
</dbReference>
<comment type="function">
    <text evidence="1 13">Required for replicative DNA synthesis. This DNA polymerase also exhibits 3' to 5' exonuclease activity.</text>
</comment>
<keyword evidence="9 13" id="KW-0269">Exonuclease</keyword>
<dbReference type="Gene3D" id="2.40.50.140">
    <property type="entry name" value="Nucleic acid-binding proteins"/>
    <property type="match status" value="1"/>
</dbReference>
<accession>A0A1M6KEW9</accession>
<dbReference type="CDD" id="cd06127">
    <property type="entry name" value="DEDDh"/>
    <property type="match status" value="1"/>
</dbReference>
<feature type="domain" description="Exonuclease" evidence="14">
    <location>
        <begin position="391"/>
        <end position="556"/>
    </location>
</feature>
<evidence type="ECO:0000256" key="2">
    <source>
        <dbReference type="ARBA" id="ARBA00004496"/>
    </source>
</evidence>
<comment type="similarity">
    <text evidence="13">Belongs to the DNA polymerase type-C family. PolC subfamily.</text>
</comment>
<dbReference type="SUPFAM" id="SSF50249">
    <property type="entry name" value="Nucleic acid-binding proteins"/>
    <property type="match status" value="1"/>
</dbReference>
<dbReference type="InterPro" id="IPR012337">
    <property type="entry name" value="RNaseH-like_sf"/>
</dbReference>
<keyword evidence="17" id="KW-1185">Reference proteome</keyword>